<dbReference type="AlphaFoldDB" id="A0A2H0TFJ6"/>
<dbReference type="EMBL" id="PFCN01000024">
    <property type="protein sequence ID" value="PIR70338.1"/>
    <property type="molecule type" value="Genomic_DNA"/>
</dbReference>
<comment type="caution">
    <text evidence="1">The sequence shown here is derived from an EMBL/GenBank/DDBJ whole genome shotgun (WGS) entry which is preliminary data.</text>
</comment>
<evidence type="ECO:0000313" key="2">
    <source>
        <dbReference type="Proteomes" id="UP000229383"/>
    </source>
</evidence>
<proteinExistence type="predicted"/>
<protein>
    <submittedName>
        <fullName evidence="1">Uncharacterized protein</fullName>
    </submittedName>
</protein>
<evidence type="ECO:0000313" key="1">
    <source>
        <dbReference type="EMBL" id="PIR70338.1"/>
    </source>
</evidence>
<accession>A0A2H0TFJ6</accession>
<sequence length="70" mass="7997">MKKIKRGKIMKKIVIPEDCREERVKTENSKIHTKKCYRSVEDSRKKGVAYCKDSGNSCQKKDGCASEGCK</sequence>
<organism evidence="1 2">
    <name type="scientific">Candidatus Niyogibacteria bacterium CG10_big_fil_rev_8_21_14_0_10_42_19</name>
    <dbReference type="NCBI Taxonomy" id="1974725"/>
    <lineage>
        <taxon>Bacteria</taxon>
        <taxon>Candidatus Niyogiibacteriota</taxon>
    </lineage>
</organism>
<gene>
    <name evidence="1" type="ORF">COU46_02050</name>
</gene>
<dbReference type="Proteomes" id="UP000229383">
    <property type="component" value="Unassembled WGS sequence"/>
</dbReference>
<name>A0A2H0TFJ6_9BACT</name>
<reference evidence="2" key="1">
    <citation type="submission" date="2017-09" db="EMBL/GenBank/DDBJ databases">
        <title>Depth-based differentiation of microbial function through sediment-hosted aquifers and enrichment of novel symbionts in the deep terrestrial subsurface.</title>
        <authorList>
            <person name="Probst A.J."/>
            <person name="Ladd B."/>
            <person name="Jarett J.K."/>
            <person name="Geller-Mcgrath D.E."/>
            <person name="Sieber C.M.K."/>
            <person name="Emerson J.B."/>
            <person name="Anantharaman K."/>
            <person name="Thomas B.C."/>
            <person name="Malmstrom R."/>
            <person name="Stieglmeier M."/>
            <person name="Klingl A."/>
            <person name="Woyke T."/>
            <person name="Ryan C.M."/>
            <person name="Banfield J.F."/>
        </authorList>
    </citation>
    <scope>NUCLEOTIDE SEQUENCE [LARGE SCALE GENOMIC DNA]</scope>
</reference>